<dbReference type="InterPro" id="IPR039197">
    <property type="entry name" value="Mrs1/Cce1"/>
</dbReference>
<proteinExistence type="predicted"/>
<comment type="caution">
    <text evidence="2">The sequence shown here is derived from an EMBL/GenBank/DDBJ whole genome shotgun (WGS) entry which is preliminary data.</text>
</comment>
<keyword evidence="2" id="KW-0540">Nuclease</keyword>
<accession>A0AAV9HCK4</accession>
<dbReference type="GO" id="GO:0070336">
    <property type="term" value="F:flap-structured DNA binding"/>
    <property type="evidence" value="ECO:0007669"/>
    <property type="project" value="TreeGrafter"/>
</dbReference>
<keyword evidence="2" id="KW-0378">Hydrolase</keyword>
<dbReference type="InterPro" id="IPR012337">
    <property type="entry name" value="RNaseH-like_sf"/>
</dbReference>
<dbReference type="AlphaFoldDB" id="A0AAV9HCK4"/>
<dbReference type="GO" id="GO:0000402">
    <property type="term" value="F:crossed form four-way junction DNA binding"/>
    <property type="evidence" value="ECO:0007669"/>
    <property type="project" value="TreeGrafter"/>
</dbReference>
<evidence type="ECO:0000313" key="3">
    <source>
        <dbReference type="Proteomes" id="UP001321749"/>
    </source>
</evidence>
<feature type="non-terminal residue" evidence="2">
    <location>
        <position position="336"/>
    </location>
</feature>
<keyword evidence="2" id="KW-0255">Endonuclease</keyword>
<organism evidence="2 3">
    <name type="scientific">Cladorrhinum samala</name>
    <dbReference type="NCBI Taxonomy" id="585594"/>
    <lineage>
        <taxon>Eukaryota</taxon>
        <taxon>Fungi</taxon>
        <taxon>Dikarya</taxon>
        <taxon>Ascomycota</taxon>
        <taxon>Pezizomycotina</taxon>
        <taxon>Sordariomycetes</taxon>
        <taxon>Sordariomycetidae</taxon>
        <taxon>Sordariales</taxon>
        <taxon>Podosporaceae</taxon>
        <taxon>Cladorrhinum</taxon>
    </lineage>
</organism>
<dbReference type="GO" id="GO:0005739">
    <property type="term" value="C:mitochondrion"/>
    <property type="evidence" value="ECO:0007669"/>
    <property type="project" value="TreeGrafter"/>
</dbReference>
<protein>
    <submittedName>
        <fullName evidence="2">Mitochondrial cruciform cutting endonuclease 1</fullName>
    </submittedName>
</protein>
<feature type="domain" description="SAP" evidence="1">
    <location>
        <begin position="11"/>
        <end position="45"/>
    </location>
</feature>
<dbReference type="Proteomes" id="UP001321749">
    <property type="component" value="Unassembled WGS sequence"/>
</dbReference>
<dbReference type="PANTHER" id="PTHR28072:SF1">
    <property type="entry name" value="CRUCIFORM CUTTING ENDONUCLEASE 1, MITOCHONDRIAL-RELATED"/>
    <property type="match status" value="1"/>
</dbReference>
<dbReference type="Gene3D" id="3.30.420.10">
    <property type="entry name" value="Ribonuclease H-like superfamily/Ribonuclease H"/>
    <property type="match status" value="1"/>
</dbReference>
<gene>
    <name evidence="2" type="ORF">QBC42DRAFT_185782</name>
</gene>
<sequence>MSKKPKTTTTFSSLTNAALRNLCSLCGLPKTGTKPLIRHRLQLAAHTYQPIPRNARILSIDLGLRNFAFSLISPNPSLPSSPSTSPSLLQACTSLTSLPTSLPNVTLHAWDRLDLIPSVPASFAFSSPASMASLTHSLVTDYLLPLKPTHILIERQRYRSSNQLPIQEWTVRVNTLEAMLHATFRALAPPAEAQVASVTPKLVASYMFPNSSTAETYDYDGVPAVGNRAQRAYRLLKKNKVKMLGRWLAGDQQMIRPGNKDMQKMLGFFVEAFESKGKRRGRKKKKLVGVQAEEQEGEEVMDVREMVGKLDDLSDSVLQGMVWIQWNRNLERLIDE</sequence>
<dbReference type="GO" id="GO:0000403">
    <property type="term" value="F:Y-form DNA binding"/>
    <property type="evidence" value="ECO:0007669"/>
    <property type="project" value="TreeGrafter"/>
</dbReference>
<dbReference type="InterPro" id="IPR015242">
    <property type="entry name" value="Ydc2_cat"/>
</dbReference>
<dbReference type="CDD" id="cd16963">
    <property type="entry name" value="CCE1"/>
    <property type="match status" value="1"/>
</dbReference>
<dbReference type="Pfam" id="PF09159">
    <property type="entry name" value="Ydc2-catalyt"/>
    <property type="match status" value="1"/>
</dbReference>
<reference evidence="2" key="2">
    <citation type="submission" date="2023-06" db="EMBL/GenBank/DDBJ databases">
        <authorList>
            <consortium name="Lawrence Berkeley National Laboratory"/>
            <person name="Mondo S.J."/>
            <person name="Hensen N."/>
            <person name="Bonometti L."/>
            <person name="Westerberg I."/>
            <person name="Brannstrom I.O."/>
            <person name="Guillou S."/>
            <person name="Cros-Aarteil S."/>
            <person name="Calhoun S."/>
            <person name="Haridas S."/>
            <person name="Kuo A."/>
            <person name="Pangilinan J."/>
            <person name="Riley R."/>
            <person name="Labutti K."/>
            <person name="Andreopoulos B."/>
            <person name="Lipzen A."/>
            <person name="Chen C."/>
            <person name="Yanf M."/>
            <person name="Daum C."/>
            <person name="Ng V."/>
            <person name="Clum A."/>
            <person name="Steindorff A."/>
            <person name="Ohm R."/>
            <person name="Martin F."/>
            <person name="Silar P."/>
            <person name="Natvig D."/>
            <person name="Lalanne C."/>
            <person name="Gautier V."/>
            <person name="Ament-Velasquez S.L."/>
            <person name="Kruys A."/>
            <person name="Hutchinson M.I."/>
            <person name="Powell A.J."/>
            <person name="Barry K."/>
            <person name="Miller A.N."/>
            <person name="Grigoriev I.V."/>
            <person name="Debuchy R."/>
            <person name="Gladieux P."/>
            <person name="Thoren M.H."/>
            <person name="Johannesson H."/>
        </authorList>
    </citation>
    <scope>NUCLEOTIDE SEQUENCE</scope>
    <source>
        <strain evidence="2">PSN324</strain>
    </source>
</reference>
<dbReference type="PANTHER" id="PTHR28072">
    <property type="entry name" value="CRUCIFORM CUTTING ENDONUCLEASE 1, MITOCHONDRIAL-RELATED"/>
    <property type="match status" value="1"/>
</dbReference>
<dbReference type="GO" id="GO:0004520">
    <property type="term" value="F:DNA endonuclease activity"/>
    <property type="evidence" value="ECO:0007669"/>
    <property type="project" value="TreeGrafter"/>
</dbReference>
<dbReference type="InterPro" id="IPR003034">
    <property type="entry name" value="SAP_dom"/>
</dbReference>
<name>A0AAV9HCK4_9PEZI</name>
<evidence type="ECO:0000259" key="1">
    <source>
        <dbReference type="PROSITE" id="PS50800"/>
    </source>
</evidence>
<evidence type="ECO:0000313" key="2">
    <source>
        <dbReference type="EMBL" id="KAK4458522.1"/>
    </source>
</evidence>
<dbReference type="EMBL" id="MU865066">
    <property type="protein sequence ID" value="KAK4458522.1"/>
    <property type="molecule type" value="Genomic_DNA"/>
</dbReference>
<dbReference type="InterPro" id="IPR036397">
    <property type="entry name" value="RNaseH_sf"/>
</dbReference>
<reference evidence="2" key="1">
    <citation type="journal article" date="2023" name="Mol. Phylogenet. Evol.">
        <title>Genome-scale phylogeny and comparative genomics of the fungal order Sordariales.</title>
        <authorList>
            <person name="Hensen N."/>
            <person name="Bonometti L."/>
            <person name="Westerberg I."/>
            <person name="Brannstrom I.O."/>
            <person name="Guillou S."/>
            <person name="Cros-Aarteil S."/>
            <person name="Calhoun S."/>
            <person name="Haridas S."/>
            <person name="Kuo A."/>
            <person name="Mondo S."/>
            <person name="Pangilinan J."/>
            <person name="Riley R."/>
            <person name="LaButti K."/>
            <person name="Andreopoulos B."/>
            <person name="Lipzen A."/>
            <person name="Chen C."/>
            <person name="Yan M."/>
            <person name="Daum C."/>
            <person name="Ng V."/>
            <person name="Clum A."/>
            <person name="Steindorff A."/>
            <person name="Ohm R.A."/>
            <person name="Martin F."/>
            <person name="Silar P."/>
            <person name="Natvig D.O."/>
            <person name="Lalanne C."/>
            <person name="Gautier V."/>
            <person name="Ament-Velasquez S.L."/>
            <person name="Kruys A."/>
            <person name="Hutchinson M.I."/>
            <person name="Powell A.J."/>
            <person name="Barry K."/>
            <person name="Miller A.N."/>
            <person name="Grigoriev I.V."/>
            <person name="Debuchy R."/>
            <person name="Gladieux P."/>
            <person name="Hiltunen Thoren M."/>
            <person name="Johannesson H."/>
        </authorList>
    </citation>
    <scope>NUCLEOTIDE SEQUENCE</scope>
    <source>
        <strain evidence="2">PSN324</strain>
    </source>
</reference>
<keyword evidence="3" id="KW-1185">Reference proteome</keyword>
<dbReference type="PROSITE" id="PS50800">
    <property type="entry name" value="SAP"/>
    <property type="match status" value="1"/>
</dbReference>
<dbReference type="SUPFAM" id="SSF53098">
    <property type="entry name" value="Ribonuclease H-like"/>
    <property type="match status" value="1"/>
</dbReference>